<sequence>MTAPIGAAATEAVRTTANARNTTVPLILGTEQKVVSVQGITSPCTWFADSTGSCRTPFNTNDMIVALNAAQMDNKAKCGQNVQIKYGGKTTTARSTDTCPS</sequence>
<evidence type="ECO:0000313" key="2">
    <source>
        <dbReference type="Proteomes" id="UP000703661"/>
    </source>
</evidence>
<accession>A0A9P6MNC0</accession>
<dbReference type="EMBL" id="JAAAID010002099">
    <property type="protein sequence ID" value="KAG0007969.1"/>
    <property type="molecule type" value="Genomic_DNA"/>
</dbReference>
<dbReference type="CDD" id="cd22191">
    <property type="entry name" value="DPBB_RlpA_EXP_N-like"/>
    <property type="match status" value="1"/>
</dbReference>
<dbReference type="SUPFAM" id="SSF50685">
    <property type="entry name" value="Barwin-like endoglucanases"/>
    <property type="match status" value="1"/>
</dbReference>
<reference evidence="1" key="1">
    <citation type="journal article" date="2020" name="Fungal Divers.">
        <title>Resolving the Mortierellaceae phylogeny through synthesis of multi-gene phylogenetics and phylogenomics.</title>
        <authorList>
            <person name="Vandepol N."/>
            <person name="Liber J."/>
            <person name="Desiro A."/>
            <person name="Na H."/>
            <person name="Kennedy M."/>
            <person name="Barry K."/>
            <person name="Grigoriev I.V."/>
            <person name="Miller A.N."/>
            <person name="O'Donnell K."/>
            <person name="Stajich J.E."/>
            <person name="Bonito G."/>
        </authorList>
    </citation>
    <scope>NUCLEOTIDE SEQUENCE</scope>
    <source>
        <strain evidence="1">NRRL 2769</strain>
    </source>
</reference>
<protein>
    <submittedName>
        <fullName evidence="1">Uncharacterized protein</fullName>
    </submittedName>
</protein>
<dbReference type="AlphaFoldDB" id="A0A9P6MNC0"/>
<dbReference type="Gene3D" id="2.40.40.10">
    <property type="entry name" value="RlpA-like domain"/>
    <property type="match status" value="1"/>
</dbReference>
<proteinExistence type="predicted"/>
<keyword evidence="2" id="KW-1185">Reference proteome</keyword>
<comment type="caution">
    <text evidence="1">The sequence shown here is derived from an EMBL/GenBank/DDBJ whole genome shotgun (WGS) entry which is preliminary data.</text>
</comment>
<dbReference type="InterPro" id="IPR036908">
    <property type="entry name" value="RlpA-like_sf"/>
</dbReference>
<name>A0A9P6MNC0_9FUNG</name>
<dbReference type="Proteomes" id="UP000703661">
    <property type="component" value="Unassembled WGS sequence"/>
</dbReference>
<evidence type="ECO:0000313" key="1">
    <source>
        <dbReference type="EMBL" id="KAG0007969.1"/>
    </source>
</evidence>
<organism evidence="1 2">
    <name type="scientific">Entomortierella chlamydospora</name>
    <dbReference type="NCBI Taxonomy" id="101097"/>
    <lineage>
        <taxon>Eukaryota</taxon>
        <taxon>Fungi</taxon>
        <taxon>Fungi incertae sedis</taxon>
        <taxon>Mucoromycota</taxon>
        <taxon>Mortierellomycotina</taxon>
        <taxon>Mortierellomycetes</taxon>
        <taxon>Mortierellales</taxon>
        <taxon>Mortierellaceae</taxon>
        <taxon>Entomortierella</taxon>
    </lineage>
</organism>
<dbReference type="OrthoDB" id="406505at2759"/>
<gene>
    <name evidence="1" type="ORF">BGZ80_004008</name>
</gene>